<dbReference type="Proteomes" id="UP000056750">
    <property type="component" value="Chromosome"/>
</dbReference>
<dbReference type="EMBL" id="CP013926">
    <property type="protein sequence ID" value="AMJ74542.1"/>
    <property type="molecule type" value="Genomic_DNA"/>
</dbReference>
<organism evidence="1 2">
    <name type="scientific">Alteromonas stellipolaris</name>
    <dbReference type="NCBI Taxonomy" id="233316"/>
    <lineage>
        <taxon>Bacteria</taxon>
        <taxon>Pseudomonadati</taxon>
        <taxon>Pseudomonadota</taxon>
        <taxon>Gammaproteobacteria</taxon>
        <taxon>Alteromonadales</taxon>
        <taxon>Alteromonadaceae</taxon>
        <taxon>Alteromonas/Salinimonas group</taxon>
        <taxon>Alteromonas</taxon>
    </lineage>
</organism>
<dbReference type="NCBIfam" id="TIGR03694">
    <property type="entry name" value="exosort_acyl"/>
    <property type="match status" value="1"/>
</dbReference>
<dbReference type="InterPro" id="IPR022484">
    <property type="entry name" value="PEP-CTERM/exosrtase_acylTfrase"/>
</dbReference>
<dbReference type="SUPFAM" id="SSF55729">
    <property type="entry name" value="Acyl-CoA N-acyltransferases (Nat)"/>
    <property type="match status" value="1"/>
</dbReference>
<evidence type="ECO:0000313" key="1">
    <source>
        <dbReference type="EMBL" id="AMJ74542.1"/>
    </source>
</evidence>
<reference evidence="1 2" key="1">
    <citation type="submission" date="2015-12" db="EMBL/GenBank/DDBJ databases">
        <title>Intraspecies pangenome expansion in the marine bacterium Alteromonas.</title>
        <authorList>
            <person name="Lopez-Perez M."/>
            <person name="Rodriguez-Valera F."/>
        </authorList>
    </citation>
    <scope>NUCLEOTIDE SEQUENCE [LARGE SCALE GENOMIC DNA]</scope>
    <source>
        <strain evidence="1 2">LMG 21861</strain>
    </source>
</reference>
<accession>A0ABN4LR95</accession>
<dbReference type="Pfam" id="PF13444">
    <property type="entry name" value="Acetyltransf_5"/>
    <property type="match status" value="1"/>
</dbReference>
<proteinExistence type="predicted"/>
<evidence type="ECO:0008006" key="3">
    <source>
        <dbReference type="Google" id="ProtNLM"/>
    </source>
</evidence>
<sequence>MDELSSFFFSRYSLVVAQNNEDRETCFSTRHEVYCEEMNFEKERSTGLEIDRYDDYSVNCYIKHLPTGDCAGTIRIIMPAIRNQALPLEEKCIHAIEDKALVPAQLGRTSICEISRLAIPKSFRVRQLKAKAPFKPSGKQKVSKAESVLLEHIPYLSLALYFIALSICVEQEMEYAYVLMEPKLARRLKMFGFNFERLGDPIDYNGLRAVYRIKPKSIESELTPALRSFLLRIKNDLAGSLTENMFGASMKVEEEFTASKAA</sequence>
<keyword evidence="2" id="KW-1185">Reference proteome</keyword>
<dbReference type="Gene3D" id="3.40.630.30">
    <property type="match status" value="1"/>
</dbReference>
<name>A0ABN4LR95_9ALTE</name>
<gene>
    <name evidence="1" type="ORF">AVL57_11555</name>
</gene>
<evidence type="ECO:0000313" key="2">
    <source>
        <dbReference type="Proteomes" id="UP000056750"/>
    </source>
</evidence>
<protein>
    <recommendedName>
        <fullName evidence="3">PEP-CTERM/exosortase system-associated acyltransferase</fullName>
    </recommendedName>
</protein>
<dbReference type="InterPro" id="IPR016181">
    <property type="entry name" value="Acyl_CoA_acyltransferase"/>
</dbReference>